<dbReference type="OrthoDB" id="1938625at2759"/>
<sequence length="275" mass="32178">MEDFCAWSGHRINSRKTNIFLSKGVDDNMVNLISTVFSFQRVHNLGHYLGVPLFHQRVTSSTMQFVVEKVHSKLQSWEARKLSFDGRITLAQSILLSIPSYFMQSMMIPRKTCDEIESLVKQFIWETSERRRKMSLVNWDTICQPKMCGGLGLRKLKDQNISFLMKLGFKLVSDKEAFWVRVVRSKYQMNDKLPECVDRNGSSFLWKSLSKIWTLFRESIHWSIGDGRKIRCWKDNWIPHLGPLLRYTPSNFNLNTDCTLREMAADDGSWNIGFF</sequence>
<proteinExistence type="predicted"/>
<accession>A0A9D3UWT5</accession>
<dbReference type="Proteomes" id="UP000828251">
    <property type="component" value="Unassembled WGS sequence"/>
</dbReference>
<name>A0A9D3UWT5_9ROSI</name>
<evidence type="ECO:0000313" key="1">
    <source>
        <dbReference type="EMBL" id="KAH1063509.1"/>
    </source>
</evidence>
<dbReference type="AlphaFoldDB" id="A0A9D3UWT5"/>
<reference evidence="1 2" key="1">
    <citation type="journal article" date="2021" name="Plant Biotechnol. J.">
        <title>Multi-omics assisted identification of the key and species-specific regulatory components of drought-tolerant mechanisms in Gossypium stocksii.</title>
        <authorList>
            <person name="Yu D."/>
            <person name="Ke L."/>
            <person name="Zhang D."/>
            <person name="Wu Y."/>
            <person name="Sun Y."/>
            <person name="Mei J."/>
            <person name="Sun J."/>
            <person name="Sun Y."/>
        </authorList>
    </citation>
    <scope>NUCLEOTIDE SEQUENCE [LARGE SCALE GENOMIC DNA]</scope>
    <source>
        <strain evidence="2">cv. E1</strain>
        <tissue evidence="1">Leaf</tissue>
    </source>
</reference>
<dbReference type="PANTHER" id="PTHR33116">
    <property type="entry name" value="REVERSE TRANSCRIPTASE ZINC-BINDING DOMAIN-CONTAINING PROTEIN-RELATED-RELATED"/>
    <property type="match status" value="1"/>
</dbReference>
<evidence type="ECO:0000313" key="2">
    <source>
        <dbReference type="Proteomes" id="UP000828251"/>
    </source>
</evidence>
<organism evidence="1 2">
    <name type="scientific">Gossypium stocksii</name>
    <dbReference type="NCBI Taxonomy" id="47602"/>
    <lineage>
        <taxon>Eukaryota</taxon>
        <taxon>Viridiplantae</taxon>
        <taxon>Streptophyta</taxon>
        <taxon>Embryophyta</taxon>
        <taxon>Tracheophyta</taxon>
        <taxon>Spermatophyta</taxon>
        <taxon>Magnoliopsida</taxon>
        <taxon>eudicotyledons</taxon>
        <taxon>Gunneridae</taxon>
        <taxon>Pentapetalae</taxon>
        <taxon>rosids</taxon>
        <taxon>malvids</taxon>
        <taxon>Malvales</taxon>
        <taxon>Malvaceae</taxon>
        <taxon>Malvoideae</taxon>
        <taxon>Gossypium</taxon>
    </lineage>
</organism>
<dbReference type="EMBL" id="JAIQCV010000009">
    <property type="protein sequence ID" value="KAH1063509.1"/>
    <property type="molecule type" value="Genomic_DNA"/>
</dbReference>
<protein>
    <recommendedName>
        <fullName evidence="3">Reverse transcriptase zinc-binding domain-containing protein</fullName>
    </recommendedName>
</protein>
<keyword evidence="2" id="KW-1185">Reference proteome</keyword>
<evidence type="ECO:0008006" key="3">
    <source>
        <dbReference type="Google" id="ProtNLM"/>
    </source>
</evidence>
<dbReference type="PANTHER" id="PTHR33116:SF86">
    <property type="entry name" value="REVERSE TRANSCRIPTASE DOMAIN-CONTAINING PROTEIN"/>
    <property type="match status" value="1"/>
</dbReference>
<comment type="caution">
    <text evidence="1">The sequence shown here is derived from an EMBL/GenBank/DDBJ whole genome shotgun (WGS) entry which is preliminary data.</text>
</comment>
<gene>
    <name evidence="1" type="ORF">J1N35_028496</name>
</gene>